<dbReference type="GO" id="GO:0005886">
    <property type="term" value="C:plasma membrane"/>
    <property type="evidence" value="ECO:0007669"/>
    <property type="project" value="UniProtKB-SubCell"/>
</dbReference>
<evidence type="ECO:0000256" key="9">
    <source>
        <dbReference type="ARBA" id="ARBA00022984"/>
    </source>
</evidence>
<dbReference type="RefSeq" id="WP_035369232.1">
    <property type="nucleotide sequence ID" value="NZ_LR215050.1"/>
</dbReference>
<dbReference type="Pfam" id="PF02673">
    <property type="entry name" value="BacA"/>
    <property type="match status" value="1"/>
</dbReference>
<evidence type="ECO:0000256" key="15">
    <source>
        <dbReference type="ARBA" id="ARBA00032932"/>
    </source>
</evidence>
<dbReference type="PANTHER" id="PTHR30622:SF2">
    <property type="entry name" value="UNDECAPRENYL-DIPHOSPHATASE"/>
    <property type="match status" value="1"/>
</dbReference>
<reference evidence="18 19" key="1">
    <citation type="submission" date="2019-01" db="EMBL/GenBank/DDBJ databases">
        <authorList>
            <consortium name="Pathogen Informatics"/>
        </authorList>
    </citation>
    <scope>NUCLEOTIDE SEQUENCE [LARGE SCALE GENOMIC DNA]</scope>
    <source>
        <strain evidence="18 19">NCTC10172</strain>
    </source>
</reference>
<comment type="function">
    <text evidence="17">Catalyzes the dephosphorylation of undecaprenyl diphosphate (UPP). Confers resistance to bacitracin.</text>
</comment>
<dbReference type="HAMAP" id="MF_01006">
    <property type="entry name" value="Undec_diphosphatase"/>
    <property type="match status" value="1"/>
</dbReference>
<dbReference type="GO" id="GO:0009252">
    <property type="term" value="P:peptidoglycan biosynthetic process"/>
    <property type="evidence" value="ECO:0007669"/>
    <property type="project" value="UniProtKB-KW"/>
</dbReference>
<evidence type="ECO:0000256" key="13">
    <source>
        <dbReference type="ARBA" id="ARBA00023316"/>
    </source>
</evidence>
<dbReference type="GO" id="GO:0050380">
    <property type="term" value="F:undecaprenyl-diphosphatase activity"/>
    <property type="evidence" value="ECO:0007669"/>
    <property type="project" value="UniProtKB-UniRule"/>
</dbReference>
<dbReference type="AlphaFoldDB" id="A0A449BJI3"/>
<feature type="transmembrane region" description="Helical" evidence="17">
    <location>
        <begin position="12"/>
        <end position="38"/>
    </location>
</feature>
<accession>A0A449BJI3</accession>
<comment type="catalytic activity">
    <reaction evidence="16 17">
        <text>di-trans,octa-cis-undecaprenyl diphosphate + H2O = di-trans,octa-cis-undecaprenyl phosphate + phosphate + H(+)</text>
        <dbReference type="Rhea" id="RHEA:28094"/>
        <dbReference type="ChEBI" id="CHEBI:15377"/>
        <dbReference type="ChEBI" id="CHEBI:15378"/>
        <dbReference type="ChEBI" id="CHEBI:43474"/>
        <dbReference type="ChEBI" id="CHEBI:58405"/>
        <dbReference type="ChEBI" id="CHEBI:60392"/>
        <dbReference type="EC" id="3.6.1.27"/>
    </reaction>
</comment>
<evidence type="ECO:0000256" key="8">
    <source>
        <dbReference type="ARBA" id="ARBA00022960"/>
    </source>
</evidence>
<organism evidence="18 19">
    <name type="scientific">Acholeplasma hippikon</name>
    <dbReference type="NCBI Taxonomy" id="264636"/>
    <lineage>
        <taxon>Bacteria</taxon>
        <taxon>Bacillati</taxon>
        <taxon>Mycoplasmatota</taxon>
        <taxon>Mollicutes</taxon>
        <taxon>Acholeplasmatales</taxon>
        <taxon>Acholeplasmataceae</taxon>
        <taxon>Acholeplasma</taxon>
    </lineage>
</organism>
<evidence type="ECO:0000256" key="16">
    <source>
        <dbReference type="ARBA" id="ARBA00047594"/>
    </source>
</evidence>
<feature type="transmembrane region" description="Helical" evidence="17">
    <location>
        <begin position="256"/>
        <end position="276"/>
    </location>
</feature>
<protein>
    <recommendedName>
        <fullName evidence="4 17">Undecaprenyl-diphosphatase</fullName>
        <ecNumber evidence="3 17">3.6.1.27</ecNumber>
    </recommendedName>
    <alternativeName>
        <fullName evidence="15 17">Bacitracin resistance protein</fullName>
    </alternativeName>
    <alternativeName>
        <fullName evidence="14 17">Undecaprenyl pyrophosphate phosphatase</fullName>
    </alternativeName>
</protein>
<sequence>MSYIVELLKYILLGVIQGITEIFPVSSSGHLVLFSTLLMNGQDIESELKLLLMITNMGSFIALFIFYFKDIKDLIIDSFDFIFKKEKRVNSVKKENFFYALKLCIAVIPIGITGLIANKYLTPNLLFTGISLIVTSILLFTVFMLRNKQFINDITWKNATVIGLFQALAPLPGLSRSGITIVGGLSQKVELKKVLRFSFLAYILVSVPVSLLGLYEAIKNPGVIDIPGFVLAFIFSFLFSLLTVRVMNKYVQVKNLIWFSIYAFIVGTLSITLYLFI</sequence>
<keyword evidence="11 17" id="KW-0472">Membrane</keyword>
<keyword evidence="7 17" id="KW-0378">Hydrolase</keyword>
<evidence type="ECO:0000256" key="6">
    <source>
        <dbReference type="ARBA" id="ARBA00022692"/>
    </source>
</evidence>
<keyword evidence="8 17" id="KW-0133">Cell shape</keyword>
<feature type="transmembrane region" description="Helical" evidence="17">
    <location>
        <begin position="50"/>
        <end position="68"/>
    </location>
</feature>
<feature type="transmembrane region" description="Helical" evidence="17">
    <location>
        <begin position="97"/>
        <end position="117"/>
    </location>
</feature>
<keyword evidence="13 17" id="KW-0961">Cell wall biogenesis/degradation</keyword>
<gene>
    <name evidence="17 18" type="primary">uppP</name>
    <name evidence="18" type="ORF">NCTC10172_00643</name>
</gene>
<dbReference type="KEGG" id="ahk:NCTC10172_00643"/>
<keyword evidence="10 17" id="KW-1133">Transmembrane helix</keyword>
<keyword evidence="5 17" id="KW-1003">Cell membrane</keyword>
<dbReference type="EMBL" id="LR215050">
    <property type="protein sequence ID" value="VEU82624.1"/>
    <property type="molecule type" value="Genomic_DNA"/>
</dbReference>
<evidence type="ECO:0000256" key="2">
    <source>
        <dbReference type="ARBA" id="ARBA00010621"/>
    </source>
</evidence>
<keyword evidence="6 17" id="KW-0812">Transmembrane</keyword>
<dbReference type="InterPro" id="IPR003824">
    <property type="entry name" value="UppP"/>
</dbReference>
<evidence type="ECO:0000256" key="5">
    <source>
        <dbReference type="ARBA" id="ARBA00022475"/>
    </source>
</evidence>
<evidence type="ECO:0000256" key="14">
    <source>
        <dbReference type="ARBA" id="ARBA00032707"/>
    </source>
</evidence>
<keyword evidence="19" id="KW-1185">Reference proteome</keyword>
<dbReference type="STRING" id="1408416.GCA_000702765_00842"/>
<proteinExistence type="inferred from homology"/>
<evidence type="ECO:0000256" key="17">
    <source>
        <dbReference type="HAMAP-Rule" id="MF_01006"/>
    </source>
</evidence>
<evidence type="ECO:0000256" key="10">
    <source>
        <dbReference type="ARBA" id="ARBA00022989"/>
    </source>
</evidence>
<evidence type="ECO:0000256" key="3">
    <source>
        <dbReference type="ARBA" id="ARBA00012374"/>
    </source>
</evidence>
<evidence type="ECO:0000313" key="18">
    <source>
        <dbReference type="EMBL" id="VEU82624.1"/>
    </source>
</evidence>
<dbReference type="GO" id="GO:0071555">
    <property type="term" value="P:cell wall organization"/>
    <property type="evidence" value="ECO:0007669"/>
    <property type="project" value="UniProtKB-KW"/>
</dbReference>
<evidence type="ECO:0000256" key="12">
    <source>
        <dbReference type="ARBA" id="ARBA00023251"/>
    </source>
</evidence>
<name>A0A449BJI3_9MOLU</name>
<feature type="transmembrane region" description="Helical" evidence="17">
    <location>
        <begin position="226"/>
        <end position="244"/>
    </location>
</feature>
<keyword evidence="12 17" id="KW-0046">Antibiotic resistance</keyword>
<evidence type="ECO:0000256" key="1">
    <source>
        <dbReference type="ARBA" id="ARBA00004651"/>
    </source>
</evidence>
<evidence type="ECO:0000256" key="7">
    <source>
        <dbReference type="ARBA" id="ARBA00022801"/>
    </source>
</evidence>
<dbReference type="EC" id="3.6.1.27" evidence="3 17"/>
<keyword evidence="9 17" id="KW-0573">Peptidoglycan synthesis</keyword>
<dbReference type="GO" id="GO:0008360">
    <property type="term" value="P:regulation of cell shape"/>
    <property type="evidence" value="ECO:0007669"/>
    <property type="project" value="UniProtKB-KW"/>
</dbReference>
<dbReference type="GO" id="GO:0046677">
    <property type="term" value="P:response to antibiotic"/>
    <property type="evidence" value="ECO:0007669"/>
    <property type="project" value="UniProtKB-UniRule"/>
</dbReference>
<evidence type="ECO:0000256" key="4">
    <source>
        <dbReference type="ARBA" id="ARBA00021581"/>
    </source>
</evidence>
<dbReference type="Proteomes" id="UP000290909">
    <property type="component" value="Chromosome"/>
</dbReference>
<comment type="similarity">
    <text evidence="2 17">Belongs to the UppP family.</text>
</comment>
<comment type="miscellaneous">
    <text evidence="17">Bacitracin is thought to be involved in the inhibition of peptidoglycan synthesis by sequestering undecaprenyl diphosphate, thereby reducing the pool of lipid carrier available.</text>
</comment>
<comment type="subcellular location">
    <subcellularLocation>
        <location evidence="1 17">Cell membrane</location>
        <topology evidence="1 17">Multi-pass membrane protein</topology>
    </subcellularLocation>
</comment>
<dbReference type="PANTHER" id="PTHR30622">
    <property type="entry name" value="UNDECAPRENYL-DIPHOSPHATASE"/>
    <property type="match status" value="1"/>
</dbReference>
<feature type="transmembrane region" description="Helical" evidence="17">
    <location>
        <begin position="194"/>
        <end position="214"/>
    </location>
</feature>
<evidence type="ECO:0000256" key="11">
    <source>
        <dbReference type="ARBA" id="ARBA00023136"/>
    </source>
</evidence>
<feature type="transmembrane region" description="Helical" evidence="17">
    <location>
        <begin position="123"/>
        <end position="145"/>
    </location>
</feature>
<evidence type="ECO:0000313" key="19">
    <source>
        <dbReference type="Proteomes" id="UP000290909"/>
    </source>
</evidence>